<dbReference type="Proteomes" id="UP001595851">
    <property type="component" value="Unassembled WGS sequence"/>
</dbReference>
<dbReference type="EMBL" id="JBHSBI010000040">
    <property type="protein sequence ID" value="MFC4015100.1"/>
    <property type="molecule type" value="Genomic_DNA"/>
</dbReference>
<gene>
    <name evidence="1" type="ORF">ACFOY2_48350</name>
</gene>
<dbReference type="RefSeq" id="WP_379534920.1">
    <property type="nucleotide sequence ID" value="NZ_JBHSBI010000040.1"/>
</dbReference>
<name>A0ABV8GQ95_9ACTN</name>
<accession>A0ABV8GQ95</accession>
<evidence type="ECO:0000313" key="1">
    <source>
        <dbReference type="EMBL" id="MFC4015100.1"/>
    </source>
</evidence>
<evidence type="ECO:0008006" key="3">
    <source>
        <dbReference type="Google" id="ProtNLM"/>
    </source>
</evidence>
<keyword evidence="2" id="KW-1185">Reference proteome</keyword>
<proteinExistence type="predicted"/>
<sequence>MPFYGNDVPALVEAATVEDWTRPLASAADVIESVLRVRPRLPDGLLRDALALREPRFLYAMLGNVHLVSDPAALNRIVERVLVGDVEPFVEALASSGATEERADVRERLAETGHPAAIKRAHRWNAAWSWRLRRKVIAAAEQPDLSPAFNYAQRILETGKPELMRVAEQLNALLAFHDHTKGGLERLERVDAEPLRPEVADVLRTVLDTGDAGVLRAAAERAEGTEGLLAELYDAKTPGDHRRSLQWREPLDWAALTAAARKKPFVKDAAAAVTAHPDCPSELRALLFTRHPTAVAENTAHPDMELLKTDCPKRSRPKAVRTLIQRCPGEGINGAALVTEGAPAVAVLEATRTRLEELQEFTERLSGLVEEHLGDDVGAWRSVRALLGDFPGTIPELLAEAAANPVDGEWPETAPYPETSAPSSLSGARAAFVTLLDTAPDAAHGALAPHLDARTAHDLYRFCAWRPVWPDQALATAPKDGVSPAWILSGRPGLEAETIERLMSAADTEMLMRLFWHNSITDDQRVRIMSVAAEQLSQTSWPEYAEGWRLTDLYACPDHELFQRILRSVYVLGRIPQSRMFLHVWRTWGAENVAGMLVREPVKYSTYDGTREVFKDLLARPDRETALAELEAQVAAGTTAEAQIAMWRTRRDRAAMIKETHQWHWAELLAEHRREPFHSDIIGLLLRVPDCPQEFRREAKTVLLTFEAKEYRRLMTGMPPEKVLAEFEADGRWLISAIEAGRITWAQALEHGFPAGSVLNKLSGRGDDAAHEALKALMRDTIKDSPDAWLLAVGMVSGFTGSAAELLRTAAAAAGVETE</sequence>
<reference evidence="2" key="1">
    <citation type="journal article" date="2019" name="Int. J. Syst. Evol. Microbiol.">
        <title>The Global Catalogue of Microorganisms (GCM) 10K type strain sequencing project: providing services to taxonomists for standard genome sequencing and annotation.</title>
        <authorList>
            <consortium name="The Broad Institute Genomics Platform"/>
            <consortium name="The Broad Institute Genome Sequencing Center for Infectious Disease"/>
            <person name="Wu L."/>
            <person name="Ma J."/>
        </authorList>
    </citation>
    <scope>NUCLEOTIDE SEQUENCE [LARGE SCALE GENOMIC DNA]</scope>
    <source>
        <strain evidence="2">TBRC 1276</strain>
    </source>
</reference>
<organism evidence="1 2">
    <name type="scientific">Nonomuraea purpurea</name>
    <dbReference type="NCBI Taxonomy" id="1849276"/>
    <lineage>
        <taxon>Bacteria</taxon>
        <taxon>Bacillati</taxon>
        <taxon>Actinomycetota</taxon>
        <taxon>Actinomycetes</taxon>
        <taxon>Streptosporangiales</taxon>
        <taxon>Streptosporangiaceae</taxon>
        <taxon>Nonomuraea</taxon>
    </lineage>
</organism>
<evidence type="ECO:0000313" key="2">
    <source>
        <dbReference type="Proteomes" id="UP001595851"/>
    </source>
</evidence>
<comment type="caution">
    <text evidence="1">The sequence shown here is derived from an EMBL/GenBank/DDBJ whole genome shotgun (WGS) entry which is preliminary data.</text>
</comment>
<protein>
    <recommendedName>
        <fullName evidence="3">DUF4132 domain-containing protein</fullName>
    </recommendedName>
</protein>